<gene>
    <name evidence="7" type="ORF">DPMN_154954</name>
</gene>
<comment type="subcellular location">
    <subcellularLocation>
        <location evidence="1">Membrane</location>
        <topology evidence="1">Multi-pass membrane protein</topology>
    </subcellularLocation>
</comment>
<evidence type="ECO:0000313" key="8">
    <source>
        <dbReference type="Proteomes" id="UP000828390"/>
    </source>
</evidence>
<reference evidence="7" key="2">
    <citation type="submission" date="2020-11" db="EMBL/GenBank/DDBJ databases">
        <authorList>
            <person name="McCartney M.A."/>
            <person name="Auch B."/>
            <person name="Kono T."/>
            <person name="Mallez S."/>
            <person name="Becker A."/>
            <person name="Gohl D.M."/>
            <person name="Silverstein K.A.T."/>
            <person name="Koren S."/>
            <person name="Bechman K.B."/>
            <person name="Herman A."/>
            <person name="Abrahante J.E."/>
            <person name="Garbe J."/>
        </authorList>
    </citation>
    <scope>NUCLEOTIDE SEQUENCE</scope>
    <source>
        <strain evidence="7">Duluth1</strain>
        <tissue evidence="7">Whole animal</tissue>
    </source>
</reference>
<evidence type="ECO:0000256" key="5">
    <source>
        <dbReference type="ARBA" id="ARBA00022989"/>
    </source>
</evidence>
<evidence type="ECO:0000313" key="7">
    <source>
        <dbReference type="EMBL" id="KAH3801306.1"/>
    </source>
</evidence>
<comment type="caution">
    <text evidence="7">The sequence shown here is derived from an EMBL/GenBank/DDBJ whole genome shotgun (WGS) entry which is preliminary data.</text>
</comment>
<reference evidence="7" key="1">
    <citation type="journal article" date="2019" name="bioRxiv">
        <title>The Genome of the Zebra Mussel, Dreissena polymorpha: A Resource for Invasive Species Research.</title>
        <authorList>
            <person name="McCartney M.A."/>
            <person name="Auch B."/>
            <person name="Kono T."/>
            <person name="Mallez S."/>
            <person name="Zhang Y."/>
            <person name="Obille A."/>
            <person name="Becker A."/>
            <person name="Abrahante J.E."/>
            <person name="Garbe J."/>
            <person name="Badalamenti J.P."/>
            <person name="Herman A."/>
            <person name="Mangelson H."/>
            <person name="Liachko I."/>
            <person name="Sullivan S."/>
            <person name="Sone E.D."/>
            <person name="Koren S."/>
            <person name="Silverstein K.A.T."/>
            <person name="Beckman K.B."/>
            <person name="Gohl D.M."/>
        </authorList>
    </citation>
    <scope>NUCLEOTIDE SEQUENCE</scope>
    <source>
        <strain evidence="7">Duluth1</strain>
        <tissue evidence="7">Whole animal</tissue>
    </source>
</reference>
<sequence length="61" mass="6762">MFDSSNALLISVSEDTLVDMATHMTQKVGLVHQMPYACPRRGLHSSFEKVRCHLNACSPTV</sequence>
<dbReference type="InterPro" id="IPR025993">
    <property type="entry name" value="Ceramide_glucosylTrfase"/>
</dbReference>
<accession>A0A9D4J682</accession>
<keyword evidence="5" id="KW-1133">Transmembrane helix</keyword>
<protein>
    <submittedName>
        <fullName evidence="7">Uncharacterized protein</fullName>
    </submittedName>
</protein>
<dbReference type="Proteomes" id="UP000828390">
    <property type="component" value="Unassembled WGS sequence"/>
</dbReference>
<dbReference type="GO" id="GO:0016020">
    <property type="term" value="C:membrane"/>
    <property type="evidence" value="ECO:0007669"/>
    <property type="project" value="UniProtKB-SubCell"/>
</dbReference>
<keyword evidence="8" id="KW-1185">Reference proteome</keyword>
<organism evidence="7 8">
    <name type="scientific">Dreissena polymorpha</name>
    <name type="common">Zebra mussel</name>
    <name type="synonym">Mytilus polymorpha</name>
    <dbReference type="NCBI Taxonomy" id="45954"/>
    <lineage>
        <taxon>Eukaryota</taxon>
        <taxon>Metazoa</taxon>
        <taxon>Spiralia</taxon>
        <taxon>Lophotrochozoa</taxon>
        <taxon>Mollusca</taxon>
        <taxon>Bivalvia</taxon>
        <taxon>Autobranchia</taxon>
        <taxon>Heteroconchia</taxon>
        <taxon>Euheterodonta</taxon>
        <taxon>Imparidentia</taxon>
        <taxon>Neoheterodontei</taxon>
        <taxon>Myida</taxon>
        <taxon>Dreissenoidea</taxon>
        <taxon>Dreissenidae</taxon>
        <taxon>Dreissena</taxon>
    </lineage>
</organism>
<keyword evidence="6" id="KW-0472">Membrane</keyword>
<dbReference type="AlphaFoldDB" id="A0A9D4J682"/>
<evidence type="ECO:0000256" key="6">
    <source>
        <dbReference type="ARBA" id="ARBA00023136"/>
    </source>
</evidence>
<proteinExistence type="predicted"/>
<dbReference type="Pfam" id="PF13506">
    <property type="entry name" value="Glyco_transf_21"/>
    <property type="match status" value="1"/>
</dbReference>
<keyword evidence="2" id="KW-0328">Glycosyltransferase</keyword>
<evidence type="ECO:0000256" key="2">
    <source>
        <dbReference type="ARBA" id="ARBA00022676"/>
    </source>
</evidence>
<keyword evidence="4" id="KW-0812">Transmembrane</keyword>
<evidence type="ECO:0000256" key="3">
    <source>
        <dbReference type="ARBA" id="ARBA00022679"/>
    </source>
</evidence>
<evidence type="ECO:0000256" key="4">
    <source>
        <dbReference type="ARBA" id="ARBA00022692"/>
    </source>
</evidence>
<evidence type="ECO:0000256" key="1">
    <source>
        <dbReference type="ARBA" id="ARBA00004141"/>
    </source>
</evidence>
<name>A0A9D4J682_DREPO</name>
<dbReference type="EMBL" id="JAIWYP010000007">
    <property type="protein sequence ID" value="KAH3801306.1"/>
    <property type="molecule type" value="Genomic_DNA"/>
</dbReference>
<dbReference type="GO" id="GO:0016757">
    <property type="term" value="F:glycosyltransferase activity"/>
    <property type="evidence" value="ECO:0007669"/>
    <property type="project" value="UniProtKB-KW"/>
</dbReference>
<keyword evidence="3" id="KW-0808">Transferase</keyword>